<dbReference type="InterPro" id="IPR029058">
    <property type="entry name" value="AB_hydrolase_fold"/>
</dbReference>
<dbReference type="Gene3D" id="3.40.50.1820">
    <property type="entry name" value="alpha/beta hydrolase"/>
    <property type="match status" value="1"/>
</dbReference>
<name>A0AA90NJZ2_9ACTN</name>
<evidence type="ECO:0000313" key="3">
    <source>
        <dbReference type="Proteomes" id="UP001178281"/>
    </source>
</evidence>
<dbReference type="Proteomes" id="UP001178281">
    <property type="component" value="Unassembled WGS sequence"/>
</dbReference>
<feature type="domain" description="AB hydrolase-1" evidence="1">
    <location>
        <begin position="33"/>
        <end position="275"/>
    </location>
</feature>
<dbReference type="EMBL" id="JAUTIX010000007">
    <property type="protein sequence ID" value="MDP0399896.1"/>
    <property type="molecule type" value="Genomic_DNA"/>
</dbReference>
<sequence length="286" mass="31028">MTDSPFGDVEYATTRDGRRLRYMLADHGDGPIVVFESGMGGAHTSWGLVQPELAQSGAVYCRAGYADSDAAPEPRTLDGMADDLSDLLDVIAVRKPDHKGFILVGHSLGGLIVPRAARRARQPIAGLVLVDPAPLRLWKAEKARRMTRRSRKVMAAVVGFSPARAILLSFLTRGVPSMFAAEAKRFEFTAGSMKAWEQEERALIAASDEFDPSAEHVSEVPVIVLTSGKIPRNAEQMYREIVADHERIAATAPRGTHRVVQGSGHQVPREAPRSIIEAIDEIAAAT</sequence>
<dbReference type="InterPro" id="IPR000073">
    <property type="entry name" value="AB_hydrolase_1"/>
</dbReference>
<dbReference type="PANTHER" id="PTHR43433">
    <property type="entry name" value="HYDROLASE, ALPHA/BETA FOLD FAMILY PROTEIN"/>
    <property type="match status" value="1"/>
</dbReference>
<comment type="caution">
    <text evidence="2">The sequence shown here is derived from an EMBL/GenBank/DDBJ whole genome shotgun (WGS) entry which is preliminary data.</text>
</comment>
<reference evidence="2" key="1">
    <citation type="submission" date="2023-08" db="EMBL/GenBank/DDBJ databases">
        <title>The draft genome of Tsukamurella strandjordii strain 050030.</title>
        <authorList>
            <person name="Zhao F."/>
            <person name="Feng Y."/>
            <person name="Zong Z."/>
        </authorList>
    </citation>
    <scope>NUCLEOTIDE SEQUENCE</scope>
    <source>
        <strain evidence="2">050030</strain>
    </source>
</reference>
<accession>A0AA90NJZ2</accession>
<evidence type="ECO:0000313" key="2">
    <source>
        <dbReference type="EMBL" id="MDP0399896.1"/>
    </source>
</evidence>
<dbReference type="InterPro" id="IPR050471">
    <property type="entry name" value="AB_hydrolase"/>
</dbReference>
<gene>
    <name evidence="2" type="ORF">Q7X28_18425</name>
</gene>
<dbReference type="RefSeq" id="WP_305112397.1">
    <property type="nucleotide sequence ID" value="NZ_JAUTIX010000007.1"/>
</dbReference>
<keyword evidence="2" id="KW-0378">Hydrolase</keyword>
<keyword evidence="3" id="KW-1185">Reference proteome</keyword>
<proteinExistence type="predicted"/>
<dbReference type="Pfam" id="PF12697">
    <property type="entry name" value="Abhydrolase_6"/>
    <property type="match status" value="1"/>
</dbReference>
<dbReference type="GO" id="GO:0016787">
    <property type="term" value="F:hydrolase activity"/>
    <property type="evidence" value="ECO:0007669"/>
    <property type="project" value="UniProtKB-KW"/>
</dbReference>
<organism evidence="2 3">
    <name type="scientific">Tsukamurella strandjordii</name>
    <dbReference type="NCBI Taxonomy" id="147577"/>
    <lineage>
        <taxon>Bacteria</taxon>
        <taxon>Bacillati</taxon>
        <taxon>Actinomycetota</taxon>
        <taxon>Actinomycetes</taxon>
        <taxon>Mycobacteriales</taxon>
        <taxon>Tsukamurellaceae</taxon>
        <taxon>Tsukamurella</taxon>
    </lineage>
</organism>
<dbReference type="AlphaFoldDB" id="A0AA90NJZ2"/>
<dbReference type="PANTHER" id="PTHR43433:SF5">
    <property type="entry name" value="AB HYDROLASE-1 DOMAIN-CONTAINING PROTEIN"/>
    <property type="match status" value="1"/>
</dbReference>
<protein>
    <submittedName>
        <fullName evidence="2">Alpha/beta fold hydrolase</fullName>
    </submittedName>
</protein>
<evidence type="ECO:0000259" key="1">
    <source>
        <dbReference type="Pfam" id="PF12697"/>
    </source>
</evidence>
<dbReference type="SUPFAM" id="SSF53474">
    <property type="entry name" value="alpha/beta-Hydrolases"/>
    <property type="match status" value="1"/>
</dbReference>